<evidence type="ECO:0000256" key="11">
    <source>
        <dbReference type="ARBA" id="ARBA00023180"/>
    </source>
</evidence>
<protein>
    <recommendedName>
        <fullName evidence="14">Ion transport domain-containing protein</fullName>
    </recommendedName>
</protein>
<evidence type="ECO:0000256" key="10">
    <source>
        <dbReference type="ARBA" id="ARBA00023136"/>
    </source>
</evidence>
<keyword evidence="16" id="KW-1185">Reference proteome</keyword>
<dbReference type="GO" id="GO:0034702">
    <property type="term" value="C:monoatomic ion channel complex"/>
    <property type="evidence" value="ECO:0007669"/>
    <property type="project" value="UniProtKB-KW"/>
</dbReference>
<accession>A0ABD2HVQ8</accession>
<keyword evidence="11" id="KW-0325">Glycoprotein</keyword>
<dbReference type="InterPro" id="IPR050599">
    <property type="entry name" value="VDCC_alpha-1_subunit"/>
</dbReference>
<keyword evidence="12" id="KW-0407">Ion channel</keyword>
<keyword evidence="6" id="KW-0106">Calcium</keyword>
<dbReference type="Gene3D" id="1.10.287.70">
    <property type="match status" value="1"/>
</dbReference>
<evidence type="ECO:0000256" key="2">
    <source>
        <dbReference type="ARBA" id="ARBA00022448"/>
    </source>
</evidence>
<evidence type="ECO:0000256" key="3">
    <source>
        <dbReference type="ARBA" id="ARBA00022568"/>
    </source>
</evidence>
<keyword evidence="3" id="KW-0109">Calcium transport</keyword>
<dbReference type="GO" id="GO:0005262">
    <property type="term" value="F:calcium channel activity"/>
    <property type="evidence" value="ECO:0007669"/>
    <property type="project" value="UniProtKB-KW"/>
</dbReference>
<dbReference type="AlphaFoldDB" id="A0ABD2HVQ8"/>
<organism evidence="15 16">
    <name type="scientific">Heterodera trifolii</name>
    <dbReference type="NCBI Taxonomy" id="157864"/>
    <lineage>
        <taxon>Eukaryota</taxon>
        <taxon>Metazoa</taxon>
        <taxon>Ecdysozoa</taxon>
        <taxon>Nematoda</taxon>
        <taxon>Chromadorea</taxon>
        <taxon>Rhabditida</taxon>
        <taxon>Tylenchina</taxon>
        <taxon>Tylenchomorpha</taxon>
        <taxon>Tylenchoidea</taxon>
        <taxon>Heteroderidae</taxon>
        <taxon>Heteroderinae</taxon>
        <taxon>Heterodera</taxon>
    </lineage>
</organism>
<evidence type="ECO:0000313" key="15">
    <source>
        <dbReference type="EMBL" id="KAL3069572.1"/>
    </source>
</evidence>
<dbReference type="PANTHER" id="PTHR45628:SF7">
    <property type="entry name" value="VOLTAGE-DEPENDENT CALCIUM CHANNEL TYPE A SUBUNIT ALPHA-1"/>
    <property type="match status" value="1"/>
</dbReference>
<evidence type="ECO:0000256" key="9">
    <source>
        <dbReference type="ARBA" id="ARBA00023065"/>
    </source>
</evidence>
<reference evidence="15 16" key="1">
    <citation type="submission" date="2024-10" db="EMBL/GenBank/DDBJ databases">
        <authorList>
            <person name="Kim D."/>
        </authorList>
    </citation>
    <scope>NUCLEOTIDE SEQUENCE [LARGE SCALE GENOMIC DNA]</scope>
    <source>
        <strain evidence="15">BH-2024</strain>
    </source>
</reference>
<keyword evidence="9" id="KW-0406">Ion transport</keyword>
<proteinExistence type="predicted"/>
<evidence type="ECO:0000256" key="13">
    <source>
        <dbReference type="SAM" id="Phobius"/>
    </source>
</evidence>
<evidence type="ECO:0000256" key="1">
    <source>
        <dbReference type="ARBA" id="ARBA00004141"/>
    </source>
</evidence>
<evidence type="ECO:0000313" key="16">
    <source>
        <dbReference type="Proteomes" id="UP001620626"/>
    </source>
</evidence>
<keyword evidence="7" id="KW-0851">Voltage-gated channel</keyword>
<evidence type="ECO:0000256" key="4">
    <source>
        <dbReference type="ARBA" id="ARBA00022673"/>
    </source>
</evidence>
<evidence type="ECO:0000259" key="14">
    <source>
        <dbReference type="Pfam" id="PF00520"/>
    </source>
</evidence>
<comment type="caution">
    <text evidence="15">The sequence shown here is derived from an EMBL/GenBank/DDBJ whole genome shotgun (WGS) entry which is preliminary data.</text>
</comment>
<dbReference type="EMBL" id="JBICBT010001393">
    <property type="protein sequence ID" value="KAL3069572.1"/>
    <property type="molecule type" value="Genomic_DNA"/>
</dbReference>
<keyword evidence="2" id="KW-0813">Transport</keyword>
<feature type="transmembrane region" description="Helical" evidence="13">
    <location>
        <begin position="83"/>
        <end position="104"/>
    </location>
</feature>
<evidence type="ECO:0000256" key="12">
    <source>
        <dbReference type="ARBA" id="ARBA00023303"/>
    </source>
</evidence>
<keyword evidence="8 13" id="KW-1133">Transmembrane helix</keyword>
<dbReference type="InterPro" id="IPR005821">
    <property type="entry name" value="Ion_trans_dom"/>
</dbReference>
<evidence type="ECO:0000256" key="7">
    <source>
        <dbReference type="ARBA" id="ARBA00022882"/>
    </source>
</evidence>
<keyword evidence="5 13" id="KW-0812">Transmembrane</keyword>
<sequence length="212" mass="24170">MQVFGNIQLDPTSEINRHNNFQSFFNAVILLFRCATGEAWQEIMLSSTAGKPCAKTNALSMALQMLDKSSGVGPQPCGTNMSYAYFVTFVFLSSFLLGLGIALVNRRFDRIVDEHFKARKWKLDKQLLIQWDIKENGTKKMQIVKSDGNPLPIPRNPLANKVIGFKRIQILYIDQNVVAFVRHFRRILATYATDLDIITENVRILEFVLLNI</sequence>
<comment type="subcellular location">
    <subcellularLocation>
        <location evidence="1">Membrane</location>
        <topology evidence="1">Multi-pass membrane protein</topology>
    </subcellularLocation>
</comment>
<name>A0ABD2HVQ8_9BILA</name>
<keyword evidence="4" id="KW-0107">Calcium channel</keyword>
<evidence type="ECO:0000256" key="5">
    <source>
        <dbReference type="ARBA" id="ARBA00022692"/>
    </source>
</evidence>
<dbReference type="Pfam" id="PF00520">
    <property type="entry name" value="Ion_trans"/>
    <property type="match status" value="1"/>
</dbReference>
<keyword evidence="10 13" id="KW-0472">Membrane</keyword>
<gene>
    <name evidence="15" type="ORF">niasHT_031520</name>
</gene>
<dbReference type="Proteomes" id="UP001620626">
    <property type="component" value="Unassembled WGS sequence"/>
</dbReference>
<feature type="domain" description="Ion transport" evidence="14">
    <location>
        <begin position="1"/>
        <end position="111"/>
    </location>
</feature>
<evidence type="ECO:0000256" key="6">
    <source>
        <dbReference type="ARBA" id="ARBA00022837"/>
    </source>
</evidence>
<evidence type="ECO:0000256" key="8">
    <source>
        <dbReference type="ARBA" id="ARBA00022989"/>
    </source>
</evidence>
<dbReference type="PANTHER" id="PTHR45628">
    <property type="entry name" value="VOLTAGE-DEPENDENT CALCIUM CHANNEL TYPE A SUBUNIT ALPHA-1"/>
    <property type="match status" value="1"/>
</dbReference>